<dbReference type="EMBL" id="DPVG01000081">
    <property type="protein sequence ID" value="HCK23603.1"/>
    <property type="molecule type" value="Genomic_DNA"/>
</dbReference>
<evidence type="ECO:0000313" key="2">
    <source>
        <dbReference type="Proteomes" id="UP000263098"/>
    </source>
</evidence>
<organism evidence="1 2">
    <name type="scientific">Bacteroides graminisolvens</name>
    <dbReference type="NCBI Taxonomy" id="477666"/>
    <lineage>
        <taxon>Bacteria</taxon>
        <taxon>Pseudomonadati</taxon>
        <taxon>Bacteroidota</taxon>
        <taxon>Bacteroidia</taxon>
        <taxon>Bacteroidales</taxon>
        <taxon>Bacteroidaceae</taxon>
        <taxon>Bacteroides</taxon>
    </lineage>
</organism>
<dbReference type="Proteomes" id="UP000263098">
    <property type="component" value="Unassembled WGS sequence"/>
</dbReference>
<protein>
    <submittedName>
        <fullName evidence="1">Uncharacterized protein</fullName>
    </submittedName>
</protein>
<comment type="caution">
    <text evidence="1">The sequence shown here is derived from an EMBL/GenBank/DDBJ whole genome shotgun (WGS) entry which is preliminary data.</text>
</comment>
<proteinExistence type="predicted"/>
<name>A0A3D2SBI9_9BACE</name>
<reference evidence="1 2" key="1">
    <citation type="journal article" date="2018" name="Nat. Biotechnol.">
        <title>A standardized bacterial taxonomy based on genome phylogeny substantially revises the tree of life.</title>
        <authorList>
            <person name="Parks D.H."/>
            <person name="Chuvochina M."/>
            <person name="Waite D.W."/>
            <person name="Rinke C."/>
            <person name="Skarshewski A."/>
            <person name="Chaumeil P.A."/>
            <person name="Hugenholtz P."/>
        </authorList>
    </citation>
    <scope>NUCLEOTIDE SEQUENCE [LARGE SCALE GENOMIC DNA]</scope>
    <source>
        <strain evidence="1">UBA9667</strain>
    </source>
</reference>
<gene>
    <name evidence="1" type="ORF">DHW31_02285</name>
</gene>
<evidence type="ECO:0000313" key="1">
    <source>
        <dbReference type="EMBL" id="HCK23603.1"/>
    </source>
</evidence>
<sequence>MLLLTLGTILVTAVVLNVSINLSANKTYRAVVAANIEALAQAESIPACPVASGGYQSTGTRDEDIKTMWVKIEIASGSIMGIFGIKGEEVTGFSWQRLPTVAYDCSGNSSAVCWVCNRYVLK</sequence>
<dbReference type="AlphaFoldDB" id="A0A3D2SBI9"/>
<accession>A0A3D2SBI9</accession>